<evidence type="ECO:0000313" key="2">
    <source>
        <dbReference type="Proteomes" id="UP000321157"/>
    </source>
</evidence>
<dbReference type="AlphaFoldDB" id="A0A511V4M2"/>
<keyword evidence="2" id="KW-1185">Reference proteome</keyword>
<protein>
    <recommendedName>
        <fullName evidence="3">Pilus assembly protein PilM</fullName>
    </recommendedName>
</protein>
<dbReference type="Gene3D" id="3.30.1490.300">
    <property type="match status" value="1"/>
</dbReference>
<dbReference type="EMBL" id="BJXX01000019">
    <property type="protein sequence ID" value="GEN33031.1"/>
    <property type="molecule type" value="Genomic_DNA"/>
</dbReference>
<dbReference type="SUPFAM" id="SSF53067">
    <property type="entry name" value="Actin-like ATPase domain"/>
    <property type="match status" value="1"/>
</dbReference>
<dbReference type="OrthoDB" id="2690797at2"/>
<comment type="caution">
    <text evidence="1">The sequence shown here is derived from an EMBL/GenBank/DDBJ whole genome shotgun (WGS) entry which is preliminary data.</text>
</comment>
<dbReference type="Gene3D" id="3.30.420.40">
    <property type="match status" value="2"/>
</dbReference>
<dbReference type="RefSeq" id="WP_146808328.1">
    <property type="nucleotide sequence ID" value="NZ_BJXX01000019.1"/>
</dbReference>
<proteinExistence type="predicted"/>
<dbReference type="InterPro" id="IPR043129">
    <property type="entry name" value="ATPase_NBD"/>
</dbReference>
<dbReference type="PANTHER" id="PTHR32432">
    <property type="entry name" value="CELL DIVISION PROTEIN FTSA-RELATED"/>
    <property type="match status" value="1"/>
</dbReference>
<dbReference type="InterPro" id="IPR005883">
    <property type="entry name" value="PilM"/>
</dbReference>
<evidence type="ECO:0008006" key="3">
    <source>
        <dbReference type="Google" id="ProtNLM"/>
    </source>
</evidence>
<dbReference type="Pfam" id="PF11104">
    <property type="entry name" value="PilM_2"/>
    <property type="match status" value="1"/>
</dbReference>
<sequence>MKWKLPTLPLPFFGQRNRAGYVGMMLTDEGIRYVEARATASRIQIRQAGFIELEEGLVRDGKIIDEKKVIERLEAGIKNTKLKRKKIVMSVPTSSVIIRKVPLPKLPLKEIRPLLGVELETTVHLPFSRPYFDFYKLDEEVKVEPPEGSGGETEWMDQYLVIAAPGDLIDQYVHLFSEVKLRLEAVDIEPLALYRMLSTYHFADSESCSMYMQVNLHTVNVSFFKEEIPEFVRNIPFDVALHKRKTEEEGMTESFAVELFREVERVINFYQFTMKNDGTRVEKIYMTGEFPDQEFLISFMRERLTNIEILPLPVDHVVHPFPEDKEVQAYTVPIGLSMKG</sequence>
<organism evidence="1 2">
    <name type="scientific">Aneurinibacillus danicus</name>
    <dbReference type="NCBI Taxonomy" id="267746"/>
    <lineage>
        <taxon>Bacteria</taxon>
        <taxon>Bacillati</taxon>
        <taxon>Bacillota</taxon>
        <taxon>Bacilli</taxon>
        <taxon>Bacillales</taxon>
        <taxon>Paenibacillaceae</taxon>
        <taxon>Aneurinibacillus group</taxon>
        <taxon>Aneurinibacillus</taxon>
    </lineage>
</organism>
<dbReference type="Proteomes" id="UP000321157">
    <property type="component" value="Unassembled WGS sequence"/>
</dbReference>
<accession>A0A511V4M2</accession>
<reference evidence="1 2" key="1">
    <citation type="submission" date="2019-07" db="EMBL/GenBank/DDBJ databases">
        <title>Whole genome shotgun sequence of Aneurinibacillus danicus NBRC 102444.</title>
        <authorList>
            <person name="Hosoyama A."/>
            <person name="Uohara A."/>
            <person name="Ohji S."/>
            <person name="Ichikawa N."/>
        </authorList>
    </citation>
    <scope>NUCLEOTIDE SEQUENCE [LARGE SCALE GENOMIC DNA]</scope>
    <source>
        <strain evidence="1 2">NBRC 102444</strain>
    </source>
</reference>
<name>A0A511V4M2_9BACL</name>
<gene>
    <name evidence="1" type="ORF">ADA01nite_04910</name>
</gene>
<evidence type="ECO:0000313" key="1">
    <source>
        <dbReference type="EMBL" id="GEN33031.1"/>
    </source>
</evidence>
<dbReference type="InterPro" id="IPR050696">
    <property type="entry name" value="FtsA/MreB"/>
</dbReference>
<dbReference type="PANTHER" id="PTHR32432:SF3">
    <property type="entry name" value="ETHANOLAMINE UTILIZATION PROTEIN EUTJ"/>
    <property type="match status" value="1"/>
</dbReference>